<evidence type="ECO:0000313" key="2">
    <source>
        <dbReference type="Proteomes" id="UP000001058"/>
    </source>
</evidence>
<dbReference type="KEGG" id="vcn:VOLCADRAFT_87520"/>
<name>D8TLI7_VOLCA</name>
<organism evidence="2">
    <name type="scientific">Volvox carteri f. nagariensis</name>
    <dbReference type="NCBI Taxonomy" id="3068"/>
    <lineage>
        <taxon>Eukaryota</taxon>
        <taxon>Viridiplantae</taxon>
        <taxon>Chlorophyta</taxon>
        <taxon>core chlorophytes</taxon>
        <taxon>Chlorophyceae</taxon>
        <taxon>CS clade</taxon>
        <taxon>Chlamydomonadales</taxon>
        <taxon>Volvocaceae</taxon>
        <taxon>Volvox</taxon>
    </lineage>
</organism>
<dbReference type="AlphaFoldDB" id="D8TLI7"/>
<sequence>MIREAFCLKAARVRGLSSNEAATYVRRLSTVLCTAFCLKAARVRGLRSNEAATYVRRLSTVLCTEPGAASRRAGTRAGWYGGWYGSGGAGGGGEGAVGGANTACGDRVLPALRLRKSVAAATAEDDDESSRKAGSWQRCCALVAERSEVTLSRCELELLLLLRRIADLIWLAAGKSCGAGGNIGASGIAWGAARDATT</sequence>
<protein>
    <submittedName>
        <fullName evidence="1">Uncharacterized protein</fullName>
    </submittedName>
</protein>
<evidence type="ECO:0000313" key="1">
    <source>
        <dbReference type="EMBL" id="EFJ51741.1"/>
    </source>
</evidence>
<keyword evidence="2" id="KW-1185">Reference proteome</keyword>
<reference evidence="1 2" key="1">
    <citation type="journal article" date="2010" name="Science">
        <title>Genomic analysis of organismal complexity in the multicellular green alga Volvox carteri.</title>
        <authorList>
            <person name="Prochnik S.E."/>
            <person name="Umen J."/>
            <person name="Nedelcu A.M."/>
            <person name="Hallmann A."/>
            <person name="Miller S.M."/>
            <person name="Nishii I."/>
            <person name="Ferris P."/>
            <person name="Kuo A."/>
            <person name="Mitros T."/>
            <person name="Fritz-Laylin L.K."/>
            <person name="Hellsten U."/>
            <person name="Chapman J."/>
            <person name="Simakov O."/>
            <person name="Rensing S.A."/>
            <person name="Terry A."/>
            <person name="Pangilinan J."/>
            <person name="Kapitonov V."/>
            <person name="Jurka J."/>
            <person name="Salamov A."/>
            <person name="Shapiro H."/>
            <person name="Schmutz J."/>
            <person name="Grimwood J."/>
            <person name="Lindquist E."/>
            <person name="Lucas S."/>
            <person name="Grigoriev I.V."/>
            <person name="Schmitt R."/>
            <person name="Kirk D."/>
            <person name="Rokhsar D.S."/>
        </authorList>
    </citation>
    <scope>NUCLEOTIDE SEQUENCE [LARGE SCALE GENOMIC DNA]</scope>
    <source>
        <strain evidence="2">f. Nagariensis / Eve</strain>
    </source>
</reference>
<proteinExistence type="predicted"/>
<accession>D8TLI7</accession>
<dbReference type="RefSeq" id="XP_002947151.1">
    <property type="nucleotide sequence ID" value="XM_002947105.1"/>
</dbReference>
<dbReference type="EMBL" id="GL378326">
    <property type="protein sequence ID" value="EFJ51741.1"/>
    <property type="molecule type" value="Genomic_DNA"/>
</dbReference>
<dbReference type="GeneID" id="9620255"/>
<gene>
    <name evidence="1" type="ORF">VOLCADRAFT_87520</name>
</gene>
<dbReference type="Proteomes" id="UP000001058">
    <property type="component" value="Unassembled WGS sequence"/>
</dbReference>
<dbReference type="InParanoid" id="D8TLI7"/>